<keyword evidence="7 9" id="KW-0472">Membrane</keyword>
<evidence type="ECO:0000256" key="5">
    <source>
        <dbReference type="ARBA" id="ARBA00022842"/>
    </source>
</evidence>
<dbReference type="PROSITE" id="PS51371">
    <property type="entry name" value="CBS"/>
    <property type="match status" value="1"/>
</dbReference>
<dbReference type="NCBIfam" id="TIGR00400">
    <property type="entry name" value="mgtE"/>
    <property type="match status" value="1"/>
</dbReference>
<keyword evidence="12" id="KW-1185">Reference proteome</keyword>
<evidence type="ECO:0000259" key="10">
    <source>
        <dbReference type="PROSITE" id="PS51371"/>
    </source>
</evidence>
<dbReference type="InterPro" id="IPR038076">
    <property type="entry name" value="MgtE_N_sf"/>
</dbReference>
<dbReference type="InterPro" id="IPR036739">
    <property type="entry name" value="SLC41_membr_dom_sf"/>
</dbReference>
<feature type="domain" description="CBS" evidence="10">
    <location>
        <begin position="223"/>
        <end position="281"/>
    </location>
</feature>
<evidence type="ECO:0000313" key="11">
    <source>
        <dbReference type="EMBL" id="VUX45490.1"/>
    </source>
</evidence>
<proteinExistence type="inferred from homology"/>
<dbReference type="InterPro" id="IPR000644">
    <property type="entry name" value="CBS_dom"/>
</dbReference>
<comment type="caution">
    <text evidence="11">The sequence shown here is derived from an EMBL/GenBank/DDBJ whole genome shotgun (WGS) entry which is preliminary data.</text>
</comment>
<keyword evidence="3 9" id="KW-0813">Transport</keyword>
<keyword evidence="4 9" id="KW-0812">Transmembrane</keyword>
<keyword evidence="9" id="KW-0479">Metal-binding</keyword>
<dbReference type="Pfam" id="PF01769">
    <property type="entry name" value="MgtE"/>
    <property type="match status" value="1"/>
</dbReference>
<evidence type="ECO:0000256" key="4">
    <source>
        <dbReference type="ARBA" id="ARBA00022692"/>
    </source>
</evidence>
<evidence type="ECO:0000313" key="12">
    <source>
        <dbReference type="Proteomes" id="UP000326641"/>
    </source>
</evidence>
<dbReference type="InterPro" id="IPR046342">
    <property type="entry name" value="CBS_dom_sf"/>
</dbReference>
<evidence type="ECO:0000256" key="2">
    <source>
        <dbReference type="ARBA" id="ARBA00009749"/>
    </source>
</evidence>
<comment type="similarity">
    <text evidence="2 9">Belongs to the SLC41A transporter family.</text>
</comment>
<dbReference type="InterPro" id="IPR006667">
    <property type="entry name" value="SLC41_membr_dom"/>
</dbReference>
<accession>A0A564WAH6</accession>
<evidence type="ECO:0000256" key="3">
    <source>
        <dbReference type="ARBA" id="ARBA00022448"/>
    </source>
</evidence>
<dbReference type="Proteomes" id="UP000326641">
    <property type="component" value="Unassembled WGS sequence"/>
</dbReference>
<dbReference type="PANTHER" id="PTHR43773">
    <property type="entry name" value="MAGNESIUM TRANSPORTER MGTE"/>
    <property type="match status" value="1"/>
</dbReference>
<feature type="transmembrane region" description="Helical" evidence="9">
    <location>
        <begin position="443"/>
        <end position="466"/>
    </location>
</feature>
<feature type="transmembrane region" description="Helical" evidence="9">
    <location>
        <begin position="382"/>
        <end position="400"/>
    </location>
</feature>
<comment type="subcellular location">
    <subcellularLocation>
        <location evidence="9">Cell membrane</location>
        <topology evidence="9">Multi-pass membrane protein</topology>
    </subcellularLocation>
    <subcellularLocation>
        <location evidence="1">Membrane</location>
        <topology evidence="1">Multi-pass membrane protein</topology>
    </subcellularLocation>
</comment>
<name>A0A564WAH6_9PROT</name>
<dbReference type="GO" id="GO:0005886">
    <property type="term" value="C:plasma membrane"/>
    <property type="evidence" value="ECO:0007669"/>
    <property type="project" value="UniProtKB-SubCell"/>
</dbReference>
<dbReference type="PANTHER" id="PTHR43773:SF1">
    <property type="entry name" value="MAGNESIUM TRANSPORTER MGTE"/>
    <property type="match status" value="1"/>
</dbReference>
<dbReference type="SMART" id="SM00924">
    <property type="entry name" value="MgtE_N"/>
    <property type="match status" value="1"/>
</dbReference>
<dbReference type="SMART" id="SM00116">
    <property type="entry name" value="CBS"/>
    <property type="match status" value="2"/>
</dbReference>
<dbReference type="Pfam" id="PF03448">
    <property type="entry name" value="MgtE_N"/>
    <property type="match status" value="1"/>
</dbReference>
<keyword evidence="9" id="KW-1003">Cell membrane</keyword>
<feature type="transmembrane region" description="Helical" evidence="9">
    <location>
        <begin position="406"/>
        <end position="431"/>
    </location>
</feature>
<keyword evidence="5 9" id="KW-0460">Magnesium</keyword>
<sequence length="467" mass="49879">MSDLAPESKPAETPEVAVGLDTSLVEAVVAALAAGDAEAAGRLIEPLHAADTADLLQGLDNDQRRLLLGVISKELLPAVLPELDDTVRDDIIAELGLAETAAAVADLETDDALLVISDLDAEDQKLVLAAMPPPDRALIAQALAYPEYSAGRLMQRELVALPLFWTVGETIDHLRQTAEHDADLLPTAFYDVFVVDPKHRPVGSLSLSRLIRARRQVPLSALMQTDLKVLRTTTDQEDVAFLFRQRDLTSAPVVDEGGRLVGVVTIDDVVDVIDEEHEDDIMHLGGVSEDDFYRASFATARARFTWLLVNLGTAVLASAVIGLFDATIEQMVALAVLMPIVASMGGNAGTQTLTVAVRALATKQLTPTNALRVISKETMVGFVNGIIFAVITGTVAWLWFDNLGLGVVIGLAMVVNLLVAGLSGVVIPLILDWRGIDPAVASSVFLTTLTDVIGFFAFLGLGTWLLL</sequence>
<dbReference type="SUPFAM" id="SSF158791">
    <property type="entry name" value="MgtE N-terminal domain-like"/>
    <property type="match status" value="1"/>
</dbReference>
<evidence type="ECO:0000256" key="9">
    <source>
        <dbReference type="RuleBase" id="RU362011"/>
    </source>
</evidence>
<dbReference type="Gene3D" id="1.25.60.10">
    <property type="entry name" value="MgtE N-terminal domain-like"/>
    <property type="match status" value="1"/>
</dbReference>
<gene>
    <name evidence="11" type="ORF">DF3PA_120092</name>
</gene>
<dbReference type="GO" id="GO:0046872">
    <property type="term" value="F:metal ion binding"/>
    <property type="evidence" value="ECO:0007669"/>
    <property type="project" value="UniProtKB-KW"/>
</dbReference>
<dbReference type="EMBL" id="UXAT02000004">
    <property type="protein sequence ID" value="VUX45490.1"/>
    <property type="molecule type" value="Genomic_DNA"/>
</dbReference>
<keyword evidence="6 9" id="KW-1133">Transmembrane helix</keyword>
<dbReference type="CDD" id="cd04606">
    <property type="entry name" value="CBS_pair_Mg_transporter"/>
    <property type="match status" value="1"/>
</dbReference>
<dbReference type="SUPFAM" id="SSF54631">
    <property type="entry name" value="CBS-domain pair"/>
    <property type="match status" value="1"/>
</dbReference>
<comment type="function">
    <text evidence="9">Acts as a magnesium transporter.</text>
</comment>
<dbReference type="GO" id="GO:0015095">
    <property type="term" value="F:magnesium ion transmembrane transporter activity"/>
    <property type="evidence" value="ECO:0007669"/>
    <property type="project" value="UniProtKB-UniRule"/>
</dbReference>
<dbReference type="SUPFAM" id="SSF161093">
    <property type="entry name" value="MgtE membrane domain-like"/>
    <property type="match status" value="1"/>
</dbReference>
<evidence type="ECO:0000256" key="7">
    <source>
        <dbReference type="ARBA" id="ARBA00023136"/>
    </source>
</evidence>
<evidence type="ECO:0000256" key="1">
    <source>
        <dbReference type="ARBA" id="ARBA00004141"/>
    </source>
</evidence>
<organism evidence="11 12">
    <name type="scientific">Candidatus Defluviicoccus seviourii</name>
    <dbReference type="NCBI Taxonomy" id="2565273"/>
    <lineage>
        <taxon>Bacteria</taxon>
        <taxon>Pseudomonadati</taxon>
        <taxon>Pseudomonadota</taxon>
        <taxon>Alphaproteobacteria</taxon>
        <taxon>Rhodospirillales</taxon>
        <taxon>Rhodospirillaceae</taxon>
        <taxon>Defluviicoccus</taxon>
    </lineage>
</organism>
<dbReference type="AlphaFoldDB" id="A0A564WAH6"/>
<evidence type="ECO:0000256" key="8">
    <source>
        <dbReference type="PROSITE-ProRule" id="PRU00703"/>
    </source>
</evidence>
<dbReference type="InterPro" id="IPR006668">
    <property type="entry name" value="Mg_transptr_MgtE_intracell_dom"/>
</dbReference>
<keyword evidence="8" id="KW-0129">CBS domain</keyword>
<comment type="subunit">
    <text evidence="9">Homodimer.</text>
</comment>
<feature type="transmembrane region" description="Helical" evidence="9">
    <location>
        <begin position="336"/>
        <end position="361"/>
    </location>
</feature>
<dbReference type="Gene3D" id="3.10.580.10">
    <property type="entry name" value="CBS-domain"/>
    <property type="match status" value="1"/>
</dbReference>
<reference evidence="11" key="1">
    <citation type="submission" date="2018-11" db="EMBL/GenBank/DDBJ databases">
        <authorList>
            <person name="Onetto C."/>
        </authorList>
    </citation>
    <scope>NUCLEOTIDE SEQUENCE [LARGE SCALE GENOMIC DNA]</scope>
</reference>
<dbReference type="Pfam" id="PF00571">
    <property type="entry name" value="CBS"/>
    <property type="match status" value="1"/>
</dbReference>
<dbReference type="Gene3D" id="1.10.357.20">
    <property type="entry name" value="SLC41 divalent cation transporters, integral membrane domain"/>
    <property type="match status" value="1"/>
</dbReference>
<evidence type="ECO:0000256" key="6">
    <source>
        <dbReference type="ARBA" id="ARBA00022989"/>
    </source>
</evidence>
<dbReference type="InterPro" id="IPR006669">
    <property type="entry name" value="MgtE_transporter"/>
</dbReference>
<protein>
    <recommendedName>
        <fullName evidence="9">Magnesium transporter MgtE</fullName>
    </recommendedName>
</protein>
<feature type="transmembrane region" description="Helical" evidence="9">
    <location>
        <begin position="304"/>
        <end position="324"/>
    </location>
</feature>